<keyword evidence="3" id="KW-0309">Germination</keyword>
<comment type="subcellular location">
    <subcellularLocation>
        <location evidence="1">Membrane</location>
        <topology evidence="1">Lipid-anchor</topology>
    </subcellularLocation>
</comment>
<proteinExistence type="inferred from homology"/>
<evidence type="ECO:0000256" key="5">
    <source>
        <dbReference type="ARBA" id="ARBA00023136"/>
    </source>
</evidence>
<evidence type="ECO:0000256" key="1">
    <source>
        <dbReference type="ARBA" id="ARBA00004635"/>
    </source>
</evidence>
<organism evidence="10 11">
    <name type="scientific">Paenibacillus oryzae</name>
    <dbReference type="NCBI Taxonomy" id="1844972"/>
    <lineage>
        <taxon>Bacteria</taxon>
        <taxon>Bacillati</taxon>
        <taxon>Bacillota</taxon>
        <taxon>Bacilli</taxon>
        <taxon>Bacillales</taxon>
        <taxon>Paenibacillaceae</taxon>
        <taxon>Paenibacillus</taxon>
    </lineage>
</organism>
<keyword evidence="6" id="KW-0564">Palmitate</keyword>
<dbReference type="GO" id="GO:0009847">
    <property type="term" value="P:spore germination"/>
    <property type="evidence" value="ECO:0007669"/>
    <property type="project" value="InterPro"/>
</dbReference>
<dbReference type="AlphaFoldDB" id="A0A1A5YSI3"/>
<dbReference type="InterPro" id="IPR046953">
    <property type="entry name" value="Spore_GerAC-like_C"/>
</dbReference>
<protein>
    <submittedName>
        <fullName evidence="10">Uncharacterized protein</fullName>
    </submittedName>
</protein>
<feature type="domain" description="Spore germination GerAC-like C-terminal" evidence="8">
    <location>
        <begin position="208"/>
        <end position="364"/>
    </location>
</feature>
<dbReference type="Pfam" id="PF05504">
    <property type="entry name" value="Spore_GerAC"/>
    <property type="match status" value="1"/>
</dbReference>
<dbReference type="RefSeq" id="WP_068679118.1">
    <property type="nucleotide sequence ID" value="NZ_LYPA01000025.1"/>
</dbReference>
<evidence type="ECO:0000256" key="4">
    <source>
        <dbReference type="ARBA" id="ARBA00022729"/>
    </source>
</evidence>
<gene>
    <name evidence="10" type="ORF">A7K91_09985</name>
</gene>
<evidence type="ECO:0000313" key="11">
    <source>
        <dbReference type="Proteomes" id="UP000092024"/>
    </source>
</evidence>
<keyword evidence="4" id="KW-0732">Signal</keyword>
<dbReference type="InterPro" id="IPR008844">
    <property type="entry name" value="Spore_GerAC-like"/>
</dbReference>
<dbReference type="GO" id="GO:0016020">
    <property type="term" value="C:membrane"/>
    <property type="evidence" value="ECO:0007669"/>
    <property type="project" value="UniProtKB-SubCell"/>
</dbReference>
<reference evidence="10 11" key="1">
    <citation type="submission" date="2016-05" db="EMBL/GenBank/DDBJ databases">
        <title>Paenibacillus oryzae. sp. nov., isolated from the rice root.</title>
        <authorList>
            <person name="Zhang J."/>
            <person name="Zhang X."/>
        </authorList>
    </citation>
    <scope>NUCLEOTIDE SEQUENCE [LARGE SCALE GENOMIC DNA]</scope>
    <source>
        <strain evidence="10 11">1DrF-4</strain>
    </source>
</reference>
<dbReference type="NCBIfam" id="TIGR02887">
    <property type="entry name" value="spore_ger_x_C"/>
    <property type="match status" value="1"/>
</dbReference>
<dbReference type="InterPro" id="IPR038501">
    <property type="entry name" value="Spore_GerAC_C_sf"/>
</dbReference>
<dbReference type="Gene3D" id="3.30.300.210">
    <property type="entry name" value="Nutrient germinant receptor protein C, domain 3"/>
    <property type="match status" value="1"/>
</dbReference>
<comment type="similarity">
    <text evidence="2">Belongs to the GerABKC lipoprotein family.</text>
</comment>
<comment type="caution">
    <text evidence="10">The sequence shown here is derived from an EMBL/GenBank/DDBJ whole genome shotgun (WGS) entry which is preliminary data.</text>
</comment>
<keyword evidence="5" id="KW-0472">Membrane</keyword>
<accession>A0A1A5YSI3</accession>
<dbReference type="InterPro" id="IPR057336">
    <property type="entry name" value="GerAC_N"/>
</dbReference>
<evidence type="ECO:0000256" key="7">
    <source>
        <dbReference type="ARBA" id="ARBA00023288"/>
    </source>
</evidence>
<evidence type="ECO:0000256" key="6">
    <source>
        <dbReference type="ARBA" id="ARBA00023139"/>
    </source>
</evidence>
<evidence type="ECO:0000256" key="2">
    <source>
        <dbReference type="ARBA" id="ARBA00007886"/>
    </source>
</evidence>
<dbReference type="Proteomes" id="UP000092024">
    <property type="component" value="Unassembled WGS sequence"/>
</dbReference>
<evidence type="ECO:0000313" key="10">
    <source>
        <dbReference type="EMBL" id="OBR68518.1"/>
    </source>
</evidence>
<keyword evidence="11" id="KW-1185">Reference proteome</keyword>
<dbReference type="PANTHER" id="PTHR35789">
    <property type="entry name" value="SPORE GERMINATION PROTEIN B3"/>
    <property type="match status" value="1"/>
</dbReference>
<evidence type="ECO:0000256" key="3">
    <source>
        <dbReference type="ARBA" id="ARBA00022544"/>
    </source>
</evidence>
<evidence type="ECO:0000259" key="8">
    <source>
        <dbReference type="Pfam" id="PF05504"/>
    </source>
</evidence>
<sequence>MRPIAPIILKLALALLLLVPVGGCGFKDIDKRFFVVGTGIDLSGNEEKPYRLTIQLAIPSPKIEPGTSKFQYETIDAISIAEGLRMLKAYVDKELDFGHCRIFIIGESLARKNITSVLDWMVRRRDIQLVANMAIGKPDAASVLKIKPISEQYPGNALLLSFGADGTESSYNYAESLSGFSRRLTEKGLDPALAIVKGDKNKGYIINEIALMDKQKIKLVLSPDEAQMFNQLASRFTKSSMHGIYRHDGIVVAINQLHSRFRIENQDAQHLIKVNIRMKTVIEESSSSLMEKDLKPVEAKLEKSYEAEATKLLAKIQKANVDPLGFGLRYLAMNPGEGSWDNWQRIYPDASFKVNVRLIIEGTGLIW</sequence>
<dbReference type="STRING" id="1844972.A7K91_09985"/>
<feature type="domain" description="Spore germination protein N-terminal" evidence="9">
    <location>
        <begin position="27"/>
        <end position="197"/>
    </location>
</feature>
<dbReference type="Pfam" id="PF25198">
    <property type="entry name" value="Spore_GerAC_N"/>
    <property type="match status" value="1"/>
</dbReference>
<dbReference type="PANTHER" id="PTHR35789:SF1">
    <property type="entry name" value="SPORE GERMINATION PROTEIN B3"/>
    <property type="match status" value="1"/>
</dbReference>
<evidence type="ECO:0000259" key="9">
    <source>
        <dbReference type="Pfam" id="PF25198"/>
    </source>
</evidence>
<dbReference type="EMBL" id="LYPA01000025">
    <property type="protein sequence ID" value="OBR68518.1"/>
    <property type="molecule type" value="Genomic_DNA"/>
</dbReference>
<name>A0A1A5YSI3_9BACL</name>
<keyword evidence="7" id="KW-0449">Lipoprotein</keyword>